<protein>
    <recommendedName>
        <fullName evidence="3">B box-type domain-containing protein</fullName>
    </recommendedName>
</protein>
<reference evidence="2" key="1">
    <citation type="submission" date="2016-04" db="EMBL/GenBank/DDBJ databases">
        <authorList>
            <person name="Shah S.A."/>
            <person name="Garrett R.A."/>
        </authorList>
    </citation>
    <scope>NUCLEOTIDE SEQUENCE [LARGE SCALE GENOMIC DNA]</scope>
    <source>
        <strain evidence="2">ATCC 35091 / DSM 1616 / JCM 8930 / NBRC 15331 / P1</strain>
    </source>
</reference>
<sequence length="117" mass="13348">MVHLKKYLHFTLNTHQFRLKTTKKPIGGLKSSLKCEICEENISFFTCSLCGRQVCNNDYIMDKGICKICDMSLCKICQKHLAIGSCEICGNTICEECTAYFDGARRICKNCYNIKNN</sequence>
<evidence type="ECO:0000313" key="1">
    <source>
        <dbReference type="EMBL" id="SAI84476.1"/>
    </source>
</evidence>
<dbReference type="EMBL" id="LT549890">
    <property type="protein sequence ID" value="SAI84476.1"/>
    <property type="molecule type" value="Genomic_DNA"/>
</dbReference>
<accession>A0A157SZS6</accession>
<gene>
    <name evidence="1" type="ORF">SSOP1_0922</name>
</gene>
<dbReference type="AlphaFoldDB" id="A0A157SZS6"/>
<organism evidence="1 2">
    <name type="scientific">Saccharolobus solfataricus</name>
    <name type="common">Sulfolobus solfataricus</name>
    <dbReference type="NCBI Taxonomy" id="2287"/>
    <lineage>
        <taxon>Archaea</taxon>
        <taxon>Thermoproteota</taxon>
        <taxon>Thermoprotei</taxon>
        <taxon>Sulfolobales</taxon>
        <taxon>Sulfolobaceae</taxon>
        <taxon>Saccharolobus</taxon>
    </lineage>
</organism>
<evidence type="ECO:0008006" key="3">
    <source>
        <dbReference type="Google" id="ProtNLM"/>
    </source>
</evidence>
<dbReference type="Proteomes" id="UP000076770">
    <property type="component" value="Chromosome i"/>
</dbReference>
<evidence type="ECO:0000313" key="2">
    <source>
        <dbReference type="Proteomes" id="UP000076770"/>
    </source>
</evidence>
<name>A0A157SZS6_SACSO</name>
<proteinExistence type="predicted"/>